<dbReference type="Proteomes" id="UP000064137">
    <property type="component" value="Chromosome"/>
</dbReference>
<dbReference type="CDD" id="cd00570">
    <property type="entry name" value="GST_N_family"/>
    <property type="match status" value="1"/>
</dbReference>
<dbReference type="Pfam" id="PF13417">
    <property type="entry name" value="GST_N_3"/>
    <property type="match status" value="1"/>
</dbReference>
<dbReference type="Gene3D" id="1.20.1050.10">
    <property type="match status" value="1"/>
</dbReference>
<dbReference type="AlphaFoldDB" id="A0A0U4VIG2"/>
<evidence type="ECO:0000313" key="2">
    <source>
        <dbReference type="EMBL" id="ALZ82839.1"/>
    </source>
</evidence>
<dbReference type="InterPro" id="IPR036249">
    <property type="entry name" value="Thioredoxin-like_sf"/>
</dbReference>
<dbReference type="RefSeq" id="WP_059313145.1">
    <property type="nucleotide sequence ID" value="NZ_CP013987.1"/>
</dbReference>
<dbReference type="EMBL" id="CP013987">
    <property type="protein sequence ID" value="ALZ82839.1"/>
    <property type="molecule type" value="Genomic_DNA"/>
</dbReference>
<evidence type="ECO:0000259" key="1">
    <source>
        <dbReference type="Pfam" id="PF13417"/>
    </source>
</evidence>
<feature type="domain" description="GST N-terminal" evidence="1">
    <location>
        <begin position="3"/>
        <end position="74"/>
    </location>
</feature>
<dbReference type="SUPFAM" id="SSF52833">
    <property type="entry name" value="Thioredoxin-like"/>
    <property type="match status" value="1"/>
</dbReference>
<dbReference type="KEGG" id="por:APT59_00950"/>
<evidence type="ECO:0000313" key="3">
    <source>
        <dbReference type="Proteomes" id="UP000064137"/>
    </source>
</evidence>
<gene>
    <name evidence="2" type="ORF">APT59_00950</name>
</gene>
<dbReference type="InterPro" id="IPR004045">
    <property type="entry name" value="Glutathione_S-Trfase_N"/>
</dbReference>
<name>A0A0U4VIG2_9PSED</name>
<dbReference type="Gene3D" id="3.40.30.10">
    <property type="entry name" value="Glutaredoxin"/>
    <property type="match status" value="1"/>
</dbReference>
<accession>A0A0U4VIG2</accession>
<protein>
    <submittedName>
        <fullName evidence="2">Glutathione S-transferase</fullName>
    </submittedName>
</protein>
<dbReference type="OrthoDB" id="8634103at2"/>
<reference evidence="2 3" key="1">
    <citation type="submission" date="2016-01" db="EMBL/GenBank/DDBJ databases">
        <title>Annotation of Pseudomonas oryzihabitans USDA-ARS-USMARC-56511.</title>
        <authorList>
            <person name="Harhay G.P."/>
            <person name="Harhay D.M."/>
            <person name="Smith T.P.L."/>
            <person name="Bono J.L."/>
            <person name="Heaton M.P."/>
            <person name="Clawson M.L."/>
            <person name="Chitko-Mckown C.G."/>
            <person name="Capik S.F."/>
            <person name="DeDonder K.D."/>
            <person name="Apley M.D."/>
            <person name="Lubbers B.V."/>
            <person name="White B.J."/>
            <person name="Larson R.L."/>
        </authorList>
    </citation>
    <scope>NUCLEOTIDE SEQUENCE [LARGE SCALE GENOMIC DNA]</scope>
    <source>
        <strain evidence="2 3">USDA-ARS-USMARC-56511</strain>
    </source>
</reference>
<keyword evidence="2" id="KW-0808">Transferase</keyword>
<organism evidence="2 3">
    <name type="scientific">Pseudomonas oryzihabitans</name>
    <dbReference type="NCBI Taxonomy" id="47885"/>
    <lineage>
        <taxon>Bacteria</taxon>
        <taxon>Pseudomonadati</taxon>
        <taxon>Pseudomonadota</taxon>
        <taxon>Gammaproteobacteria</taxon>
        <taxon>Pseudomonadales</taxon>
        <taxon>Pseudomonadaceae</taxon>
        <taxon>Pseudomonas</taxon>
    </lineage>
</organism>
<sequence>MQLIGMLDSPYVRRVAISLRLLVLPFELRQISLFREVERFRRFNPVLKAPTLICQDGQRLMDSSLILDYAQHLACGSRQLLPSGHAARATALSRSGLALALSEKAVQLLYERDLRPAEKRHAPWQQRVEGQLRAACGALDKAWLGPRPPLGEDSIGQDAIDTAVAWTFLHFALPELIERRNYPTLEALTAEAEALSVFRDYPVA</sequence>
<proteinExistence type="predicted"/>
<dbReference type="GO" id="GO:0016740">
    <property type="term" value="F:transferase activity"/>
    <property type="evidence" value="ECO:0007669"/>
    <property type="project" value="UniProtKB-KW"/>
</dbReference>